<proteinExistence type="predicted"/>
<keyword evidence="3" id="KW-1185">Reference proteome</keyword>
<reference evidence="2" key="2">
    <citation type="submission" date="2019-05" db="EMBL/GenBank/DDBJ databases">
        <authorList>
            <person name="Liu J.-J."/>
        </authorList>
    </citation>
    <scope>NUCLEOTIDE SEQUENCE</scope>
    <source>
        <strain evidence="2">SC2</strain>
    </source>
</reference>
<feature type="compositionally biased region" description="Polar residues" evidence="1">
    <location>
        <begin position="780"/>
        <end position="793"/>
    </location>
</feature>
<sequence length="800" mass="90014">MQNIINTQTVADSYNRGEVYFKTDLKLALASIHTRDTSDGVIEKKKTSLLGINPENYKNIKQEFDLGLEEYRMRNAVSCLSKGTVYGMKSEWVLGVRKHSHYGMNKAMVTSEGVPNPTAILKSLRELNVSMELKEARLNKLFNCSVVSSFYDNATALLIAILQQQYILEFAEKMETKTHTIVLKRSQLTVLPKEYDPDTNKLLVSIITKTDGGVGTTEYDVGHYNRYVYLSNWLRTTNESTIALNVDVWEMYNYDDGHSRSGKTYGDHFGFVNNMFIKPAQLGRLDHSTIKIKATNYVVPDTDSSMANFHFFAGFLNLTNFTNKDVNMLDKVLEGNNRSTPFLVDQDITLLKPNEEIKGYYTGNVTPIDVAVKSVDYAHLFNKVVKSHRLYEEAVAAKELLSYWICQPSSETLEAQWWTYVPRIMVYPQLGLHRAMFQCFLEGDAISLSATSMEDYTQGLEMQAASLVAKSMMYNTAWYWGEFLTRYNSRDSYDLHRKLCMPDDTSIRADIRATSMVSAVLGIGVRQTLFTGCSTFIPNSLEQHYGIRVKFGKIDISHIVDYGYTHNTNMVIFGKLVAPGGIAMITGLGGSLLDNTPYGSIFNIQPKTKKFIKGTWREAMHYKDLWARGVVCRFNGHDLDYLHPLQHGVHTIYAANDVSIATPPVPPNTDMEPQPYEIKGCFPRQCSFGSSFKDVDNCHLQFYWSRTQTYMLSGPDWRSYPAMAVTLDTVLPLRLVPIPLAATEYAATLVCTYDFNTSGFHVGLERAGAIPLPTTGPSALLDTSETIGENSDAPQPVDGT</sequence>
<accession>A0A6B9EQP5</accession>
<dbReference type="Proteomes" id="UP001180419">
    <property type="component" value="Segment"/>
</dbReference>
<dbReference type="SUPFAM" id="SSF82856">
    <property type="entry name" value="L-A virus major coat protein"/>
    <property type="match status" value="1"/>
</dbReference>
<evidence type="ECO:0000256" key="1">
    <source>
        <dbReference type="SAM" id="MobiDB-lite"/>
    </source>
</evidence>
<organism evidence="2 3">
    <name type="scientific">Cronartium ribicola totivirus 4</name>
    <dbReference type="NCBI Taxonomy" id="2687250"/>
    <lineage>
        <taxon>Viruses</taxon>
        <taxon>Riboviria</taxon>
        <taxon>Orthornavirae</taxon>
        <taxon>Duplornaviricota</taxon>
        <taxon>Chrymotiviricetes</taxon>
        <taxon>Ghabrivirales</taxon>
        <taxon>Alphatotivirineae</taxon>
        <taxon>Orthototiviridae</taxon>
        <taxon>Totivirus</taxon>
        <taxon>Totivirus nijyuichi</taxon>
    </lineage>
</organism>
<reference evidence="2" key="1">
    <citation type="journal article" date="2019" name="Virol. J.">
        <title>Characterization of Cronartium ribicola dsRNAs reveals novel members of the family Totiviridae and viral association with fungal virulence.</title>
        <authorList>
            <person name="Liu J.J."/>
            <person name="Xiang Y."/>
            <person name="Sniezko R.A."/>
            <person name="Schoettle A.W."/>
            <person name="Williams H."/>
            <person name="Zamany A."/>
        </authorList>
    </citation>
    <scope>NUCLEOTIDE SEQUENCE</scope>
    <source>
        <strain evidence="2">SC2</strain>
    </source>
</reference>
<evidence type="ECO:0000313" key="2">
    <source>
        <dbReference type="EMBL" id="QGX74233.1"/>
    </source>
</evidence>
<dbReference type="EMBL" id="MK967421">
    <property type="protein sequence ID" value="QGX74233.1"/>
    <property type="molecule type" value="Genomic_RNA"/>
</dbReference>
<dbReference type="Gene3D" id="3.90.1840.10">
    <property type="entry name" value="Major capsid protein"/>
    <property type="match status" value="2"/>
</dbReference>
<name>A0A6B9EQP5_9VIRU</name>
<evidence type="ECO:0000313" key="3">
    <source>
        <dbReference type="Proteomes" id="UP001180419"/>
    </source>
</evidence>
<dbReference type="InterPro" id="IPR036332">
    <property type="entry name" value="Major_coat_LA-virus_sf"/>
</dbReference>
<feature type="region of interest" description="Disordered" evidence="1">
    <location>
        <begin position="780"/>
        <end position="800"/>
    </location>
</feature>
<protein>
    <submittedName>
        <fullName evidence="2">Putative capsid protein</fullName>
    </submittedName>
</protein>